<evidence type="ECO:0000313" key="9">
    <source>
        <dbReference type="Proteomes" id="UP000799757"/>
    </source>
</evidence>
<dbReference type="EMBL" id="MU002079">
    <property type="protein sequence ID" value="KAF2790351.1"/>
    <property type="molecule type" value="Genomic_DNA"/>
</dbReference>
<name>A0A6A6X2B6_9PLEO</name>
<evidence type="ECO:0000313" key="8">
    <source>
        <dbReference type="EMBL" id="KAF2790351.1"/>
    </source>
</evidence>
<dbReference type="SUPFAM" id="SSF57701">
    <property type="entry name" value="Zn2/Cys6 DNA-binding domain"/>
    <property type="match status" value="1"/>
</dbReference>
<organism evidence="8 9">
    <name type="scientific">Melanomma pulvis-pyrius CBS 109.77</name>
    <dbReference type="NCBI Taxonomy" id="1314802"/>
    <lineage>
        <taxon>Eukaryota</taxon>
        <taxon>Fungi</taxon>
        <taxon>Dikarya</taxon>
        <taxon>Ascomycota</taxon>
        <taxon>Pezizomycotina</taxon>
        <taxon>Dothideomycetes</taxon>
        <taxon>Pleosporomycetidae</taxon>
        <taxon>Pleosporales</taxon>
        <taxon>Melanommataceae</taxon>
        <taxon>Melanomma</taxon>
    </lineage>
</organism>
<dbReference type="GO" id="GO:0008270">
    <property type="term" value="F:zinc ion binding"/>
    <property type="evidence" value="ECO:0007669"/>
    <property type="project" value="InterPro"/>
</dbReference>
<keyword evidence="9" id="KW-1185">Reference proteome</keyword>
<dbReference type="InterPro" id="IPR021858">
    <property type="entry name" value="Fun_TF"/>
</dbReference>
<evidence type="ECO:0000256" key="2">
    <source>
        <dbReference type="ARBA" id="ARBA00022833"/>
    </source>
</evidence>
<dbReference type="CDD" id="cd00067">
    <property type="entry name" value="GAL4"/>
    <property type="match status" value="1"/>
</dbReference>
<dbReference type="InterPro" id="IPR001138">
    <property type="entry name" value="Zn2Cys6_DnaBD"/>
</dbReference>
<sequence>MPMNEKTQSKKSRTISQARRAKVRTGCRTCKTRKVKCGEERPACHKCVSTGRVCDGYGIWGGGGFRQGPCSTTAGPITCKLESQLVNTSPVSILSGTKIKEEQVYLEWFKCRTVSKLPGAFPSDFWEVFLLQASSSEPAILHAVLALSSAHKRSVLHSGLERVDVPPDPQEQFMLHHYSKAITRLRPHLSSQSRTSARVALVTCLVFITLEYFRGHYKAGQTHLWNGLKLLREVEANGRAMVVLSPNPESLDDWIIDSYARLQAQDDFFGKHARNLRFVLQDPTTSDQNRLFQNAGQARRHLERLVDDIIYLKDRYADYDDADPPNELSEKQRSLQADLAAWLKKCKLSADIPPTQRRPLDTLAYRLLGIYHAAAEIMVAVIHIPHDEAIFDAHTSSFLSIINQAIDINRLVTAAHRLHKFPDESEMSTSITDLGWIPPLFFTALKCRHHRVRMQAIKLLSYALHKEGVWDASLTVSLVREVVRVEEGVFYQGFEAIDDFYSPFEMLEQKDLLALPVLPEEYRVCDVDVLLPEADREQFKLIITRKCLDGSWQILRRQYDARFRCWVDGSEESTKDRPVIFKRRVEPSTIL</sequence>
<keyword evidence="4" id="KW-0238">DNA-binding</keyword>
<dbReference type="PANTHER" id="PTHR36206:SF16">
    <property type="entry name" value="TRANSCRIPTION FACTOR DOMAIN-CONTAINING PROTEIN-RELATED"/>
    <property type="match status" value="1"/>
</dbReference>
<evidence type="ECO:0000256" key="4">
    <source>
        <dbReference type="ARBA" id="ARBA00023125"/>
    </source>
</evidence>
<dbReference type="Pfam" id="PF00172">
    <property type="entry name" value="Zn_clus"/>
    <property type="match status" value="1"/>
</dbReference>
<evidence type="ECO:0000256" key="3">
    <source>
        <dbReference type="ARBA" id="ARBA00023015"/>
    </source>
</evidence>
<dbReference type="PANTHER" id="PTHR36206">
    <property type="entry name" value="ASPERCRYPTIN BIOSYNTHESIS CLUSTER-SPECIFIC TRANSCRIPTION REGULATOR ATNN-RELATED"/>
    <property type="match status" value="1"/>
</dbReference>
<reference evidence="8" key="1">
    <citation type="journal article" date="2020" name="Stud. Mycol.">
        <title>101 Dothideomycetes genomes: a test case for predicting lifestyles and emergence of pathogens.</title>
        <authorList>
            <person name="Haridas S."/>
            <person name="Albert R."/>
            <person name="Binder M."/>
            <person name="Bloem J."/>
            <person name="Labutti K."/>
            <person name="Salamov A."/>
            <person name="Andreopoulos B."/>
            <person name="Baker S."/>
            <person name="Barry K."/>
            <person name="Bills G."/>
            <person name="Bluhm B."/>
            <person name="Cannon C."/>
            <person name="Castanera R."/>
            <person name="Culley D."/>
            <person name="Daum C."/>
            <person name="Ezra D."/>
            <person name="Gonzalez J."/>
            <person name="Henrissat B."/>
            <person name="Kuo A."/>
            <person name="Liang C."/>
            <person name="Lipzen A."/>
            <person name="Lutzoni F."/>
            <person name="Magnuson J."/>
            <person name="Mondo S."/>
            <person name="Nolan M."/>
            <person name="Ohm R."/>
            <person name="Pangilinan J."/>
            <person name="Park H.-J."/>
            <person name="Ramirez L."/>
            <person name="Alfaro M."/>
            <person name="Sun H."/>
            <person name="Tritt A."/>
            <person name="Yoshinaga Y."/>
            <person name="Zwiers L.-H."/>
            <person name="Turgeon B."/>
            <person name="Goodwin S."/>
            <person name="Spatafora J."/>
            <person name="Crous P."/>
            <person name="Grigoriev I."/>
        </authorList>
    </citation>
    <scope>NUCLEOTIDE SEQUENCE</scope>
    <source>
        <strain evidence="8">CBS 109.77</strain>
    </source>
</reference>
<dbReference type="Gene3D" id="4.10.240.10">
    <property type="entry name" value="Zn(2)-C6 fungal-type DNA-binding domain"/>
    <property type="match status" value="1"/>
</dbReference>
<evidence type="ECO:0000256" key="1">
    <source>
        <dbReference type="ARBA" id="ARBA00022723"/>
    </source>
</evidence>
<evidence type="ECO:0000259" key="7">
    <source>
        <dbReference type="PROSITE" id="PS50048"/>
    </source>
</evidence>
<keyword evidence="1" id="KW-0479">Metal-binding</keyword>
<evidence type="ECO:0000256" key="6">
    <source>
        <dbReference type="ARBA" id="ARBA00023242"/>
    </source>
</evidence>
<dbReference type="GO" id="GO:0000981">
    <property type="term" value="F:DNA-binding transcription factor activity, RNA polymerase II-specific"/>
    <property type="evidence" value="ECO:0007669"/>
    <property type="project" value="InterPro"/>
</dbReference>
<proteinExistence type="predicted"/>
<keyword evidence="5" id="KW-0804">Transcription</keyword>
<dbReference type="GO" id="GO:0003677">
    <property type="term" value="F:DNA binding"/>
    <property type="evidence" value="ECO:0007669"/>
    <property type="project" value="UniProtKB-KW"/>
</dbReference>
<feature type="domain" description="Zn(2)-C6 fungal-type" evidence="7">
    <location>
        <begin position="26"/>
        <end position="54"/>
    </location>
</feature>
<dbReference type="PROSITE" id="PS50048">
    <property type="entry name" value="ZN2_CY6_FUNGAL_2"/>
    <property type="match status" value="1"/>
</dbReference>
<dbReference type="Pfam" id="PF11951">
    <property type="entry name" value="Fungal_trans_2"/>
    <property type="match status" value="1"/>
</dbReference>
<dbReference type="AlphaFoldDB" id="A0A6A6X2B6"/>
<keyword evidence="2" id="KW-0862">Zinc</keyword>
<dbReference type="SMART" id="SM00066">
    <property type="entry name" value="GAL4"/>
    <property type="match status" value="1"/>
</dbReference>
<dbReference type="InterPro" id="IPR036864">
    <property type="entry name" value="Zn2-C6_fun-type_DNA-bd_sf"/>
</dbReference>
<evidence type="ECO:0000256" key="5">
    <source>
        <dbReference type="ARBA" id="ARBA00023163"/>
    </source>
</evidence>
<dbReference type="Proteomes" id="UP000799757">
    <property type="component" value="Unassembled WGS sequence"/>
</dbReference>
<keyword evidence="6" id="KW-0539">Nucleus</keyword>
<protein>
    <recommendedName>
        <fullName evidence="7">Zn(2)-C6 fungal-type domain-containing protein</fullName>
    </recommendedName>
</protein>
<keyword evidence="3" id="KW-0805">Transcription regulation</keyword>
<dbReference type="PROSITE" id="PS00463">
    <property type="entry name" value="ZN2_CY6_FUNGAL_1"/>
    <property type="match status" value="1"/>
</dbReference>
<accession>A0A6A6X2B6</accession>
<dbReference type="InterPro" id="IPR052360">
    <property type="entry name" value="Transcr_Regulatory_Proteins"/>
</dbReference>
<dbReference type="OrthoDB" id="3172332at2759"/>
<gene>
    <name evidence="8" type="ORF">K505DRAFT_364812</name>
</gene>